<organism evidence="6">
    <name type="scientific">Soboliphyme baturini</name>
    <dbReference type="NCBI Taxonomy" id="241478"/>
    <lineage>
        <taxon>Eukaryota</taxon>
        <taxon>Metazoa</taxon>
        <taxon>Ecdysozoa</taxon>
        <taxon>Nematoda</taxon>
        <taxon>Enoplea</taxon>
        <taxon>Dorylaimia</taxon>
        <taxon>Dioctophymatida</taxon>
        <taxon>Dioctophymatoidea</taxon>
        <taxon>Soboliphymatidae</taxon>
        <taxon>Soboliphyme</taxon>
    </lineage>
</organism>
<dbReference type="InterPro" id="IPR002110">
    <property type="entry name" value="Ankyrin_rpt"/>
</dbReference>
<reference evidence="4 5" key="2">
    <citation type="submission" date="2018-11" db="EMBL/GenBank/DDBJ databases">
        <authorList>
            <consortium name="Pathogen Informatics"/>
        </authorList>
    </citation>
    <scope>NUCLEOTIDE SEQUENCE [LARGE SCALE GENOMIC DNA]</scope>
</reference>
<dbReference type="Proteomes" id="UP000270296">
    <property type="component" value="Unassembled WGS sequence"/>
</dbReference>
<keyword evidence="5" id="KW-1185">Reference proteome</keyword>
<evidence type="ECO:0000256" key="3">
    <source>
        <dbReference type="ARBA" id="ARBA00038122"/>
    </source>
</evidence>
<accession>A0A183J8E6</accession>
<dbReference type="WBParaSite" id="SBAD_0001254901-mRNA-1">
    <property type="protein sequence ID" value="SBAD_0001254901-mRNA-1"/>
    <property type="gene ID" value="SBAD_0001254901"/>
</dbReference>
<dbReference type="SUPFAM" id="SSF48403">
    <property type="entry name" value="Ankyrin repeat"/>
    <property type="match status" value="1"/>
</dbReference>
<protein>
    <submittedName>
        <fullName evidence="6">ANK_REP_REGION domain-containing protein</fullName>
    </submittedName>
</protein>
<dbReference type="AlphaFoldDB" id="A0A183J8E6"/>
<dbReference type="InterPro" id="IPR036770">
    <property type="entry name" value="Ankyrin_rpt-contain_sf"/>
</dbReference>
<dbReference type="Pfam" id="PF00023">
    <property type="entry name" value="Ank"/>
    <property type="match status" value="1"/>
</dbReference>
<evidence type="ECO:0000256" key="2">
    <source>
        <dbReference type="ARBA" id="ARBA00023043"/>
    </source>
</evidence>
<evidence type="ECO:0000256" key="1">
    <source>
        <dbReference type="ARBA" id="ARBA00022737"/>
    </source>
</evidence>
<comment type="similarity">
    <text evidence="3">Belongs to the SOWAH family.</text>
</comment>
<dbReference type="EMBL" id="UZAM01017067">
    <property type="protein sequence ID" value="VDP45840.1"/>
    <property type="molecule type" value="Genomic_DNA"/>
</dbReference>
<dbReference type="OrthoDB" id="60433at2759"/>
<proteinExistence type="inferred from homology"/>
<name>A0A183J8E6_9BILA</name>
<reference evidence="6" key="1">
    <citation type="submission" date="2016-06" db="UniProtKB">
        <authorList>
            <consortium name="WormBaseParasite"/>
        </authorList>
    </citation>
    <scope>IDENTIFICATION</scope>
</reference>
<sequence length="187" mass="21498">VVPARLASLSESNDVGENRTEGITNIRDQDIDATMEMEREGNILNEESLYKVETEHDDSSLTPEGEYWQPRVTAVEETPLAPMPRRKKYNLQRQFSRYEKDRMRKVPLAAPIESIRLSKTQKRWIIASANCDYDEMVQLLEQNPELADHVNFVNGFTAFLWAAKHGHKKVLQLLANNFPIDVSRVSV</sequence>
<dbReference type="Gene3D" id="1.25.40.20">
    <property type="entry name" value="Ankyrin repeat-containing domain"/>
    <property type="match status" value="1"/>
</dbReference>
<evidence type="ECO:0000313" key="6">
    <source>
        <dbReference type="WBParaSite" id="SBAD_0001254901-mRNA-1"/>
    </source>
</evidence>
<gene>
    <name evidence="4" type="ORF">SBAD_LOCUS12143</name>
</gene>
<dbReference type="PANTHER" id="PTHR14491">
    <property type="entry name" value="SOSONDOWAH, ISOFORM G"/>
    <property type="match status" value="1"/>
</dbReference>
<evidence type="ECO:0000313" key="4">
    <source>
        <dbReference type="EMBL" id="VDP45840.1"/>
    </source>
</evidence>
<evidence type="ECO:0000313" key="5">
    <source>
        <dbReference type="Proteomes" id="UP000270296"/>
    </source>
</evidence>
<dbReference type="PANTHER" id="PTHR14491:SF7">
    <property type="entry name" value="SOSONDOWAH, ISOFORM G"/>
    <property type="match status" value="1"/>
</dbReference>
<keyword evidence="2" id="KW-0040">ANK repeat</keyword>
<keyword evidence="1" id="KW-0677">Repeat</keyword>